<sequence>MAASTLEVVTVPDGTLVLHPHALLADDDACQLRHALIRAIRQVRPLRLVLDLADVVELGPLSLGALAAACHVGDARHVTVLFDNCTPDVAAVLMSAGVSRLRIGRRRPASDVPGQAAA</sequence>
<reference evidence="2 3" key="1">
    <citation type="submission" date="2018-03" db="EMBL/GenBank/DDBJ databases">
        <title>Genomic Encyclopedia of Archaeal and Bacterial Type Strains, Phase II (KMG-II): from individual species to whole genera.</title>
        <authorList>
            <person name="Goeker M."/>
        </authorList>
    </citation>
    <scope>NUCLEOTIDE SEQUENCE [LARGE SCALE GENOMIC DNA]</scope>
    <source>
        <strain evidence="2 3">DSM 43146</strain>
    </source>
</reference>
<accession>A0A2T0KGM3</accession>
<organism evidence="2 3">
    <name type="scientific">Actinoplanes italicus</name>
    <dbReference type="NCBI Taxonomy" id="113567"/>
    <lineage>
        <taxon>Bacteria</taxon>
        <taxon>Bacillati</taxon>
        <taxon>Actinomycetota</taxon>
        <taxon>Actinomycetes</taxon>
        <taxon>Micromonosporales</taxon>
        <taxon>Micromonosporaceae</taxon>
        <taxon>Actinoplanes</taxon>
    </lineage>
</organism>
<dbReference type="Gene3D" id="3.30.750.24">
    <property type="entry name" value="STAS domain"/>
    <property type="match status" value="1"/>
</dbReference>
<evidence type="ECO:0000313" key="2">
    <source>
        <dbReference type="EMBL" id="PRX22594.1"/>
    </source>
</evidence>
<gene>
    <name evidence="2" type="ORF">CLV67_104121</name>
</gene>
<dbReference type="RefSeq" id="WP_106317383.1">
    <property type="nucleotide sequence ID" value="NZ_BOMO01000020.1"/>
</dbReference>
<comment type="caution">
    <text evidence="2">The sequence shown here is derived from an EMBL/GenBank/DDBJ whole genome shotgun (WGS) entry which is preliminary data.</text>
</comment>
<dbReference type="AlphaFoldDB" id="A0A2T0KGM3"/>
<name>A0A2T0KGM3_9ACTN</name>
<dbReference type="InterPro" id="IPR036513">
    <property type="entry name" value="STAS_dom_sf"/>
</dbReference>
<proteinExistence type="predicted"/>
<evidence type="ECO:0000313" key="3">
    <source>
        <dbReference type="Proteomes" id="UP000239415"/>
    </source>
</evidence>
<keyword evidence="3" id="KW-1185">Reference proteome</keyword>
<dbReference type="Pfam" id="PF01740">
    <property type="entry name" value="STAS"/>
    <property type="match status" value="1"/>
</dbReference>
<feature type="domain" description="STAS" evidence="1">
    <location>
        <begin position="9"/>
        <end position="100"/>
    </location>
</feature>
<dbReference type="InterPro" id="IPR002645">
    <property type="entry name" value="STAS_dom"/>
</dbReference>
<dbReference type="OrthoDB" id="3296960at2"/>
<protein>
    <submittedName>
        <fullName evidence="2">Anti-anti-sigma regulatory factor</fullName>
    </submittedName>
</protein>
<dbReference type="SUPFAM" id="SSF52091">
    <property type="entry name" value="SpoIIaa-like"/>
    <property type="match status" value="1"/>
</dbReference>
<dbReference type="EMBL" id="PVMZ01000004">
    <property type="protein sequence ID" value="PRX22594.1"/>
    <property type="molecule type" value="Genomic_DNA"/>
</dbReference>
<evidence type="ECO:0000259" key="1">
    <source>
        <dbReference type="Pfam" id="PF01740"/>
    </source>
</evidence>
<dbReference type="Proteomes" id="UP000239415">
    <property type="component" value="Unassembled WGS sequence"/>
</dbReference>